<accession>A0A073IIQ5</accession>
<keyword evidence="2" id="KW-1185">Reference proteome</keyword>
<name>A0A073IIQ5_9RHOB</name>
<dbReference type="EMBL" id="JAMC01000003">
    <property type="protein sequence ID" value="KEJ89634.1"/>
    <property type="molecule type" value="Genomic_DNA"/>
</dbReference>
<proteinExistence type="predicted"/>
<evidence type="ECO:0000313" key="2">
    <source>
        <dbReference type="Proteomes" id="UP000027734"/>
    </source>
</evidence>
<sequence length="32" mass="3598">MPARFSAHQKQVSSLFLKHLSDPQETAFGLII</sequence>
<reference evidence="1 2" key="1">
    <citation type="submission" date="2014-01" db="EMBL/GenBank/DDBJ databases">
        <title>Sulfitobacter donghicola JCM 14565 Genome Sequencing.</title>
        <authorList>
            <person name="Lai Q."/>
            <person name="Hong Z."/>
        </authorList>
    </citation>
    <scope>NUCLEOTIDE SEQUENCE [LARGE SCALE GENOMIC DNA]</scope>
    <source>
        <strain evidence="1 2">JCM 14565</strain>
    </source>
</reference>
<organism evidence="1 2">
    <name type="scientific">Sulfitobacter donghicola DSW-25 = KCTC 12864 = JCM 14565</name>
    <dbReference type="NCBI Taxonomy" id="1300350"/>
    <lineage>
        <taxon>Bacteria</taxon>
        <taxon>Pseudomonadati</taxon>
        <taxon>Pseudomonadota</taxon>
        <taxon>Alphaproteobacteria</taxon>
        <taxon>Rhodobacterales</taxon>
        <taxon>Roseobacteraceae</taxon>
        <taxon>Sulfitobacter</taxon>
    </lineage>
</organism>
<evidence type="ECO:0000313" key="1">
    <source>
        <dbReference type="EMBL" id="KEJ89634.1"/>
    </source>
</evidence>
<comment type="caution">
    <text evidence="1">The sequence shown here is derived from an EMBL/GenBank/DDBJ whole genome shotgun (WGS) entry which is preliminary data.</text>
</comment>
<gene>
    <name evidence="1" type="ORF">DSW25_09600</name>
</gene>
<protein>
    <submittedName>
        <fullName evidence="1">Uncharacterized protein</fullName>
    </submittedName>
</protein>
<dbReference type="AlphaFoldDB" id="A0A073IIQ5"/>
<dbReference type="Proteomes" id="UP000027734">
    <property type="component" value="Unassembled WGS sequence"/>
</dbReference>